<evidence type="ECO:0000256" key="3">
    <source>
        <dbReference type="ARBA" id="ARBA00022448"/>
    </source>
</evidence>
<dbReference type="Pfam" id="PF13450">
    <property type="entry name" value="NAD_binding_8"/>
    <property type="match status" value="1"/>
</dbReference>
<evidence type="ECO:0000256" key="2">
    <source>
        <dbReference type="ARBA" id="ARBA00002819"/>
    </source>
</evidence>
<comment type="function">
    <text evidence="2 12">Accepts electrons from ETF and reduces ubiquinone.</text>
</comment>
<keyword evidence="9 12" id="KW-0408">Iron</keyword>
<dbReference type="PANTHER" id="PTHR10617">
    <property type="entry name" value="ELECTRON TRANSFER FLAVOPROTEIN-UBIQUINONE OXIDOREDUCTASE"/>
    <property type="match status" value="1"/>
</dbReference>
<reference evidence="15" key="1">
    <citation type="journal article" date="2019" name="Int. J. Syst. Evol. Microbiol.">
        <title>The Global Catalogue of Microorganisms (GCM) 10K type strain sequencing project: providing services to taxonomists for standard genome sequencing and annotation.</title>
        <authorList>
            <consortium name="The Broad Institute Genomics Platform"/>
            <consortium name="The Broad Institute Genome Sequencing Center for Infectious Disease"/>
            <person name="Wu L."/>
            <person name="Ma J."/>
        </authorList>
    </citation>
    <scope>NUCLEOTIDE SEQUENCE [LARGE SCALE GENOMIC DNA]</scope>
    <source>
        <strain evidence="15">KCTC 23701</strain>
    </source>
</reference>
<evidence type="ECO:0000256" key="1">
    <source>
        <dbReference type="ARBA" id="ARBA00001974"/>
    </source>
</evidence>
<dbReference type="Proteomes" id="UP000604737">
    <property type="component" value="Unassembled WGS sequence"/>
</dbReference>
<keyword evidence="8 12" id="KW-0560">Oxidoreductase</keyword>
<keyword evidence="5 12" id="KW-0479">Metal-binding</keyword>
<evidence type="ECO:0000256" key="7">
    <source>
        <dbReference type="ARBA" id="ARBA00022982"/>
    </source>
</evidence>
<dbReference type="InterPro" id="IPR017896">
    <property type="entry name" value="4Fe4S_Fe-S-bd"/>
</dbReference>
<proteinExistence type="predicted"/>
<comment type="cofactor">
    <cofactor evidence="12">
        <name>[4Fe-4S] cluster</name>
        <dbReference type="ChEBI" id="CHEBI:49883"/>
    </cofactor>
    <text evidence="12">Binds 1 [4Fe-4S] cluster.</text>
</comment>
<keyword evidence="4 12" id="KW-0285">Flavoprotein</keyword>
<dbReference type="Gene3D" id="3.50.50.60">
    <property type="entry name" value="FAD/NAD(P)-binding domain"/>
    <property type="match status" value="1"/>
</dbReference>
<evidence type="ECO:0000256" key="12">
    <source>
        <dbReference type="RuleBase" id="RU366068"/>
    </source>
</evidence>
<dbReference type="InterPro" id="IPR049398">
    <property type="entry name" value="ETF-QO/FixC_UQ-bd"/>
</dbReference>
<protein>
    <recommendedName>
        <fullName evidence="12">Electron transfer flavoprotein-ubiquinone oxidoreductase</fullName>
        <shortName evidence="12">ETF-QO</shortName>
        <ecNumber evidence="12">1.5.5.1</ecNumber>
    </recommendedName>
</protein>
<keyword evidence="3 12" id="KW-0813">Transport</keyword>
<dbReference type="PANTHER" id="PTHR10617:SF107">
    <property type="entry name" value="ELECTRON TRANSFER FLAVOPROTEIN-UBIQUINONE OXIDOREDUCTASE, MITOCHONDRIAL"/>
    <property type="match status" value="1"/>
</dbReference>
<dbReference type="Pfam" id="PF21162">
    <property type="entry name" value="ETFQO_UQ-bd"/>
    <property type="match status" value="1"/>
</dbReference>
<organism evidence="14 15">
    <name type="scientific">Jeongeupia chitinilytica</name>
    <dbReference type="NCBI Taxonomy" id="1041641"/>
    <lineage>
        <taxon>Bacteria</taxon>
        <taxon>Pseudomonadati</taxon>
        <taxon>Pseudomonadota</taxon>
        <taxon>Betaproteobacteria</taxon>
        <taxon>Neisseriales</taxon>
        <taxon>Chitinibacteraceae</taxon>
        <taxon>Jeongeupia</taxon>
    </lineage>
</organism>
<dbReference type="RefSeq" id="WP_189461279.1">
    <property type="nucleotide sequence ID" value="NZ_BMYO01000007.1"/>
</dbReference>
<dbReference type="SUPFAM" id="SSF54373">
    <property type="entry name" value="FAD-linked reductases, C-terminal domain"/>
    <property type="match status" value="1"/>
</dbReference>
<comment type="cofactor">
    <cofactor evidence="1 12">
        <name>FAD</name>
        <dbReference type="ChEBI" id="CHEBI:57692"/>
    </cofactor>
</comment>
<name>A0ABQ3H3A5_9NEIS</name>
<evidence type="ECO:0000256" key="4">
    <source>
        <dbReference type="ARBA" id="ARBA00022630"/>
    </source>
</evidence>
<feature type="domain" description="4Fe-4S ferredoxin-type" evidence="13">
    <location>
        <begin position="505"/>
        <end position="534"/>
    </location>
</feature>
<gene>
    <name evidence="14" type="primary">fzeA</name>
    <name evidence="14" type="ORF">GCM10007350_25440</name>
</gene>
<dbReference type="EMBL" id="BMYO01000007">
    <property type="protein sequence ID" value="GHD65285.1"/>
    <property type="molecule type" value="Genomic_DNA"/>
</dbReference>
<evidence type="ECO:0000313" key="14">
    <source>
        <dbReference type="EMBL" id="GHD65285.1"/>
    </source>
</evidence>
<evidence type="ECO:0000256" key="5">
    <source>
        <dbReference type="ARBA" id="ARBA00022723"/>
    </source>
</evidence>
<dbReference type="InterPro" id="IPR007859">
    <property type="entry name" value="ETF-QO/FixX_C"/>
</dbReference>
<keyword evidence="7 12" id="KW-0249">Electron transport</keyword>
<evidence type="ECO:0000259" key="13">
    <source>
        <dbReference type="PROSITE" id="PS51379"/>
    </source>
</evidence>
<evidence type="ECO:0000256" key="9">
    <source>
        <dbReference type="ARBA" id="ARBA00023004"/>
    </source>
</evidence>
<dbReference type="SUPFAM" id="SSF54862">
    <property type="entry name" value="4Fe-4S ferredoxins"/>
    <property type="match status" value="1"/>
</dbReference>
<evidence type="ECO:0000256" key="6">
    <source>
        <dbReference type="ARBA" id="ARBA00022827"/>
    </source>
</evidence>
<sequence length="545" mass="59005">MQRDEMEYDVVVVGAGPAGLAAAIRLKQRAPDVSVCVLEKGPEVGAHLLSGAVIDPRALDELLPEWRKAPLKLRVPVAREEMLFLKQSEAETLPHALLPKILKNDGCEILSLGELARWLATQAEALGVEIYPGFAAAELSLDEHGALNGVITGDFGIKRNGQAGPEYAPGMLIRAKYTLLSEGARGSLTRKAETQFKLRTDSDVQKFGIGLKELWRAAPARHQPGTVVHSLGWPLDNSTGGGGFLYHQADGLIAVGFVVHLDYANPYINPYEEFQRFKTHPAIRAHLDGGERLEYGARAIAEGGLQSLPKLTFPGGALIGDSAGFINLPRIKGIHNAINSGMIAANAVADAIAAGRSHDELAAYPAALKQSWTWKELDVVRNAKPMLSRFGTLLGVACTGAELTLRQFGIRLPWTLKHAGADHAKLRPANEFSPIIYPKPDGVLSFDKLTSLTFSSVQHTEDQPAHLRLTDPAKAIDVNLARFASPESRYCPAGVYEIVEDHYGPRLQINASNCIHCKTCDIKDPTQNIVWATPEGGGGPQYSRM</sequence>
<dbReference type="InterPro" id="IPR036188">
    <property type="entry name" value="FAD/NAD-bd_sf"/>
</dbReference>
<evidence type="ECO:0000256" key="8">
    <source>
        <dbReference type="ARBA" id="ARBA00023002"/>
    </source>
</evidence>
<dbReference type="Gene3D" id="3.30.9.90">
    <property type="match status" value="1"/>
</dbReference>
<keyword evidence="11 12" id="KW-0830">Ubiquinone</keyword>
<keyword evidence="10 12" id="KW-0411">Iron-sulfur</keyword>
<dbReference type="Pfam" id="PF05187">
    <property type="entry name" value="Fer4_ETF_QO"/>
    <property type="match status" value="1"/>
</dbReference>
<dbReference type="InterPro" id="IPR040156">
    <property type="entry name" value="ETF-QO"/>
</dbReference>
<dbReference type="SUPFAM" id="SSF51905">
    <property type="entry name" value="FAD/NAD(P)-binding domain"/>
    <property type="match status" value="1"/>
</dbReference>
<keyword evidence="6 12" id="KW-0274">FAD</keyword>
<dbReference type="Gene3D" id="3.30.70.20">
    <property type="match status" value="1"/>
</dbReference>
<evidence type="ECO:0000256" key="10">
    <source>
        <dbReference type="ARBA" id="ARBA00023014"/>
    </source>
</evidence>
<dbReference type="EC" id="1.5.5.1" evidence="12"/>
<evidence type="ECO:0000256" key="11">
    <source>
        <dbReference type="ARBA" id="ARBA00023075"/>
    </source>
</evidence>
<evidence type="ECO:0000313" key="15">
    <source>
        <dbReference type="Proteomes" id="UP000604737"/>
    </source>
</evidence>
<dbReference type="PRINTS" id="PR00420">
    <property type="entry name" value="RNGMNOXGNASE"/>
</dbReference>
<comment type="catalytic activity">
    <reaction evidence="12">
        <text>a ubiquinone + reduced [electron-transfer flavoprotein] = a ubiquinol + oxidized [electron-transfer flavoprotein] + H(+)</text>
        <dbReference type="Rhea" id="RHEA:24052"/>
        <dbReference type="Rhea" id="RHEA-COMP:9565"/>
        <dbReference type="Rhea" id="RHEA-COMP:9566"/>
        <dbReference type="Rhea" id="RHEA-COMP:10685"/>
        <dbReference type="Rhea" id="RHEA-COMP:10686"/>
        <dbReference type="ChEBI" id="CHEBI:15378"/>
        <dbReference type="ChEBI" id="CHEBI:16389"/>
        <dbReference type="ChEBI" id="CHEBI:17976"/>
        <dbReference type="ChEBI" id="CHEBI:57692"/>
        <dbReference type="ChEBI" id="CHEBI:58307"/>
        <dbReference type="EC" id="1.5.5.1"/>
    </reaction>
</comment>
<comment type="caution">
    <text evidence="14">The sequence shown here is derived from an EMBL/GenBank/DDBJ whole genome shotgun (WGS) entry which is preliminary data.</text>
</comment>
<accession>A0ABQ3H3A5</accession>
<keyword evidence="15" id="KW-1185">Reference proteome</keyword>
<dbReference type="PROSITE" id="PS51379">
    <property type="entry name" value="4FE4S_FER_2"/>
    <property type="match status" value="1"/>
</dbReference>